<dbReference type="PANTHER" id="PTHR11274:SF0">
    <property type="entry name" value="GENERAL TRANSCRIPTION AND DNA REPAIR FACTOR IIH HELICASE SUBUNIT XPB"/>
    <property type="match status" value="1"/>
</dbReference>
<evidence type="ECO:0000256" key="4">
    <source>
        <dbReference type="ARBA" id="ARBA00022806"/>
    </source>
</evidence>
<dbReference type="GO" id="GO:0003677">
    <property type="term" value="F:DNA binding"/>
    <property type="evidence" value="ECO:0007669"/>
    <property type="project" value="InterPro"/>
</dbReference>
<keyword evidence="3" id="KW-0378">Hydrolase</keyword>
<feature type="region of interest" description="Disordered" evidence="10">
    <location>
        <begin position="450"/>
        <end position="475"/>
    </location>
</feature>
<dbReference type="InterPro" id="IPR050615">
    <property type="entry name" value="ATP-dep_DNA_Helicase"/>
</dbReference>
<dbReference type="EMBL" id="CP071793">
    <property type="protein sequence ID" value="QTD53585.1"/>
    <property type="molecule type" value="Genomic_DNA"/>
</dbReference>
<dbReference type="GO" id="GO:0016787">
    <property type="term" value="F:hydrolase activity"/>
    <property type="evidence" value="ECO:0007669"/>
    <property type="project" value="UniProtKB-KW"/>
</dbReference>
<dbReference type="Proteomes" id="UP000663929">
    <property type="component" value="Chromosome"/>
</dbReference>
<reference evidence="13" key="1">
    <citation type="submission" date="2021-03" db="EMBL/GenBank/DDBJ databases">
        <title>Acanthopleuribacteraceae sp. M133.</title>
        <authorList>
            <person name="Wang G."/>
        </authorList>
    </citation>
    <scope>NUCLEOTIDE SEQUENCE</scope>
    <source>
        <strain evidence="13">M133</strain>
    </source>
</reference>
<keyword evidence="6" id="KW-0413">Isomerase</keyword>
<dbReference type="Pfam" id="PF16203">
    <property type="entry name" value="ERCC3_RAD25_C"/>
    <property type="match status" value="1"/>
</dbReference>
<dbReference type="Pfam" id="PF18458">
    <property type="entry name" value="XPB_DRD"/>
    <property type="match status" value="1"/>
</dbReference>
<evidence type="ECO:0000256" key="10">
    <source>
        <dbReference type="SAM" id="MobiDB-lite"/>
    </source>
</evidence>
<dbReference type="RefSeq" id="WP_237383687.1">
    <property type="nucleotide sequence ID" value="NZ_CP071793.1"/>
</dbReference>
<feature type="domain" description="Helicase C-terminal" evidence="12">
    <location>
        <begin position="323"/>
        <end position="467"/>
    </location>
</feature>
<keyword evidence="14" id="KW-1185">Reference proteome</keyword>
<dbReference type="GO" id="GO:0005524">
    <property type="term" value="F:ATP binding"/>
    <property type="evidence" value="ECO:0007669"/>
    <property type="project" value="UniProtKB-KW"/>
</dbReference>
<dbReference type="Gene3D" id="3.40.50.300">
    <property type="entry name" value="P-loop containing nucleotide triphosphate hydrolases"/>
    <property type="match status" value="2"/>
</dbReference>
<dbReference type="InterPro" id="IPR001650">
    <property type="entry name" value="Helicase_C-like"/>
</dbReference>
<feature type="domain" description="Helicase ATP-binding" evidence="11">
    <location>
        <begin position="90"/>
        <end position="234"/>
    </location>
</feature>
<dbReference type="PROSITE" id="PS51192">
    <property type="entry name" value="HELICASE_ATP_BIND_1"/>
    <property type="match status" value="1"/>
</dbReference>
<dbReference type="InterPro" id="IPR006935">
    <property type="entry name" value="Helicase/UvrB_N"/>
</dbReference>
<evidence type="ECO:0000256" key="2">
    <source>
        <dbReference type="ARBA" id="ARBA00022741"/>
    </source>
</evidence>
<name>A0A8A4U4B2_SULCO</name>
<keyword evidence="2" id="KW-0547">Nucleotide-binding</keyword>
<proteinExistence type="inferred from homology"/>
<evidence type="ECO:0000259" key="12">
    <source>
        <dbReference type="PROSITE" id="PS51194"/>
    </source>
</evidence>
<comment type="catalytic activity">
    <reaction evidence="7">
        <text>Couples ATP hydrolysis with the unwinding of duplex DNA by translocating in the 3'-5' direction.</text>
        <dbReference type="EC" id="5.6.2.4"/>
    </reaction>
</comment>
<dbReference type="KEGG" id="scor:J3U87_14110"/>
<dbReference type="SUPFAM" id="SSF52540">
    <property type="entry name" value="P-loop containing nucleoside triphosphate hydrolases"/>
    <property type="match status" value="1"/>
</dbReference>
<evidence type="ECO:0000313" key="14">
    <source>
        <dbReference type="Proteomes" id="UP000663929"/>
    </source>
</evidence>
<dbReference type="GO" id="GO:0043138">
    <property type="term" value="F:3'-5' DNA helicase activity"/>
    <property type="evidence" value="ECO:0007669"/>
    <property type="project" value="UniProtKB-EC"/>
</dbReference>
<evidence type="ECO:0000256" key="9">
    <source>
        <dbReference type="ARBA" id="ARBA00048988"/>
    </source>
</evidence>
<dbReference type="CDD" id="cd17926">
    <property type="entry name" value="DEXHc_RE"/>
    <property type="match status" value="1"/>
</dbReference>
<comment type="similarity">
    <text evidence="1">Belongs to the helicase family. RAD25/XPB subfamily.</text>
</comment>
<dbReference type="PROSITE" id="PS51194">
    <property type="entry name" value="HELICASE_CTER"/>
    <property type="match status" value="1"/>
</dbReference>
<evidence type="ECO:0000256" key="3">
    <source>
        <dbReference type="ARBA" id="ARBA00022801"/>
    </source>
</evidence>
<evidence type="ECO:0000256" key="5">
    <source>
        <dbReference type="ARBA" id="ARBA00022840"/>
    </source>
</evidence>
<evidence type="ECO:0000256" key="8">
    <source>
        <dbReference type="ARBA" id="ARBA00034808"/>
    </source>
</evidence>
<dbReference type="InterPro" id="IPR027417">
    <property type="entry name" value="P-loop_NTPase"/>
</dbReference>
<dbReference type="Gene3D" id="6.10.140.1180">
    <property type="match status" value="1"/>
</dbReference>
<dbReference type="Pfam" id="PF04851">
    <property type="entry name" value="ResIII"/>
    <property type="match status" value="1"/>
</dbReference>
<dbReference type="Gene3D" id="3.40.1170.30">
    <property type="match status" value="1"/>
</dbReference>
<accession>A0A8A4U4B2</accession>
<keyword evidence="4 13" id="KW-0347">Helicase</keyword>
<evidence type="ECO:0000313" key="13">
    <source>
        <dbReference type="EMBL" id="QTD53585.1"/>
    </source>
</evidence>
<evidence type="ECO:0000259" key="11">
    <source>
        <dbReference type="PROSITE" id="PS51192"/>
    </source>
</evidence>
<dbReference type="SMART" id="SM00490">
    <property type="entry name" value="HELICc"/>
    <property type="match status" value="1"/>
</dbReference>
<dbReference type="InterPro" id="IPR040699">
    <property type="entry name" value="XPB_DRD"/>
</dbReference>
<sequence>MPDSTLTLRFEKGTLVLRDVPESDAPHLPAIRWDARVRGHRAPARFYRDIVLTIRKRGLAYRDEARAFQPLEVGYREELQARPYQAEALAAWQENGRQGVVILPTGAGKTILAVMAMAGTARPTLIHVPTIDLMHQWHGVLSKFLDVPVGRFGGGFSELAPFTVTTYDSALIHLDRIGNQFGLVVFDECHRLPGDQYKFLAIGNLAPFRLGLTATPERTDGRERDLYELCGKQVYRAFIHDLTGFTLAPYEVETIEVEMDPEEREAYEEAYAVYVGFLRDAKIDLGGPRGWQNFIWKAGRSPEGRAAFRAYLTQKRLSQAAREKDRAVWLLLQRHREDRVIIFTQDNEMAYRLGRLFLLPVLTHQTRPKERVAYLDAFRDGSYRVMVTSKVLNEGVDVPEANVAIIVSGSGSVREHVQRLGRILRARPGKTAVLYELIAKDTREYFVNQRRKRHHAYQGPDSVPDLQGQDTAPVD</sequence>
<gene>
    <name evidence="13" type="ORF">J3U87_14110</name>
</gene>
<evidence type="ECO:0000256" key="1">
    <source>
        <dbReference type="ARBA" id="ARBA00006637"/>
    </source>
</evidence>
<keyword evidence="5" id="KW-0067">ATP-binding</keyword>
<dbReference type="SMART" id="SM00487">
    <property type="entry name" value="DEXDc"/>
    <property type="match status" value="1"/>
</dbReference>
<evidence type="ECO:0000256" key="7">
    <source>
        <dbReference type="ARBA" id="ARBA00034617"/>
    </source>
</evidence>
<dbReference type="PANTHER" id="PTHR11274">
    <property type="entry name" value="RAD25/XP-B DNA REPAIR HELICASE"/>
    <property type="match status" value="1"/>
</dbReference>
<dbReference type="EC" id="5.6.2.4" evidence="8"/>
<dbReference type="InterPro" id="IPR032438">
    <property type="entry name" value="ERCC3_RAD25_C"/>
</dbReference>
<evidence type="ECO:0000256" key="6">
    <source>
        <dbReference type="ARBA" id="ARBA00023235"/>
    </source>
</evidence>
<comment type="catalytic activity">
    <reaction evidence="9">
        <text>ATP + H2O = ADP + phosphate + H(+)</text>
        <dbReference type="Rhea" id="RHEA:13065"/>
        <dbReference type="ChEBI" id="CHEBI:15377"/>
        <dbReference type="ChEBI" id="CHEBI:15378"/>
        <dbReference type="ChEBI" id="CHEBI:30616"/>
        <dbReference type="ChEBI" id="CHEBI:43474"/>
        <dbReference type="ChEBI" id="CHEBI:456216"/>
        <dbReference type="EC" id="5.6.2.4"/>
    </reaction>
</comment>
<protein>
    <recommendedName>
        <fullName evidence="8">DNA 3'-5' helicase</fullName>
        <ecNumber evidence="8">5.6.2.4</ecNumber>
    </recommendedName>
</protein>
<organism evidence="13 14">
    <name type="scientific">Sulfidibacter corallicola</name>
    <dbReference type="NCBI Taxonomy" id="2818388"/>
    <lineage>
        <taxon>Bacteria</taxon>
        <taxon>Pseudomonadati</taxon>
        <taxon>Acidobacteriota</taxon>
        <taxon>Holophagae</taxon>
        <taxon>Acanthopleuribacterales</taxon>
        <taxon>Acanthopleuribacteraceae</taxon>
        <taxon>Sulfidibacter</taxon>
    </lineage>
</organism>
<dbReference type="AlphaFoldDB" id="A0A8A4U4B2"/>
<dbReference type="InterPro" id="IPR014001">
    <property type="entry name" value="Helicase_ATP-bd"/>
</dbReference>